<dbReference type="Pfam" id="PF25583">
    <property type="entry name" value="WCX"/>
    <property type="match status" value="1"/>
</dbReference>
<organism evidence="4 5">
    <name type="scientific">Caproicibacterium amylolyticum</name>
    <dbReference type="NCBI Taxonomy" id="2766537"/>
    <lineage>
        <taxon>Bacteria</taxon>
        <taxon>Bacillati</taxon>
        <taxon>Bacillota</taxon>
        <taxon>Clostridia</taxon>
        <taxon>Eubacteriales</taxon>
        <taxon>Oscillospiraceae</taxon>
        <taxon>Caproicibacterium</taxon>
    </lineage>
</organism>
<dbReference type="Pfam" id="PF13280">
    <property type="entry name" value="WYL"/>
    <property type="match status" value="1"/>
</dbReference>
<dbReference type="Pfam" id="PF08279">
    <property type="entry name" value="HTH_11"/>
    <property type="match status" value="1"/>
</dbReference>
<dbReference type="SUPFAM" id="SSF46785">
    <property type="entry name" value="Winged helix' DNA-binding domain"/>
    <property type="match status" value="1"/>
</dbReference>
<evidence type="ECO:0000313" key="4">
    <source>
        <dbReference type="EMBL" id="QNO17451.1"/>
    </source>
</evidence>
<dbReference type="PANTHER" id="PTHR34580">
    <property type="match status" value="1"/>
</dbReference>
<dbReference type="AlphaFoldDB" id="A0A7G9WFI9"/>
<evidence type="ECO:0000313" key="5">
    <source>
        <dbReference type="Proteomes" id="UP000516046"/>
    </source>
</evidence>
<keyword evidence="1" id="KW-0805">Transcription regulation</keyword>
<dbReference type="EMBL" id="CP060696">
    <property type="protein sequence ID" value="QNO17451.1"/>
    <property type="molecule type" value="Genomic_DNA"/>
</dbReference>
<dbReference type="InterPro" id="IPR036390">
    <property type="entry name" value="WH_DNA-bd_sf"/>
</dbReference>
<keyword evidence="5" id="KW-1185">Reference proteome</keyword>
<sequence>MSVNRLFQIINILMEKETVTAPELAKQLEVSVRTIYRDIDSLSMAGIPVYTVQGKGGGISLLQHFVLNKALLSEQEQEQILMAVKSISPTSSEMDSLLLKMKALFHKADTNWIEVDLSSWYEDAESKEKFNILKDAVLQHRIISFSYTSGSGVLTKRIVKPAKLVFKSSSWYLQAYCLERQDYRTFKLSRISGLELTDGCFAETLSPPQIDSFSSARSGVPIKLRISKTLGYRIYDEFDHRMVSTDQNGDLLLTIEMPEDTWLYGYLLSFGSALEVLEPEHIRRRLAEESQKILQKNQ</sequence>
<dbReference type="PROSITE" id="PS51000">
    <property type="entry name" value="HTH_DEOR_2"/>
    <property type="match status" value="1"/>
</dbReference>
<dbReference type="InterPro" id="IPR051534">
    <property type="entry name" value="CBASS_pafABC_assoc_protein"/>
</dbReference>
<dbReference type="RefSeq" id="WP_212506521.1">
    <property type="nucleotide sequence ID" value="NZ_CP060696.1"/>
</dbReference>
<dbReference type="KEGG" id="caml:H6X83_10970"/>
<dbReference type="InterPro" id="IPR026881">
    <property type="entry name" value="WYL_dom"/>
</dbReference>
<proteinExistence type="predicted"/>
<reference evidence="4 5" key="1">
    <citation type="submission" date="2020-08" db="EMBL/GenBank/DDBJ databases">
        <authorList>
            <person name="Ren C."/>
            <person name="Gu Y."/>
            <person name="Xu Y."/>
        </authorList>
    </citation>
    <scope>NUCLEOTIDE SEQUENCE [LARGE SCALE GENOMIC DNA]</scope>
    <source>
        <strain evidence="4 5">LBM18003</strain>
    </source>
</reference>
<evidence type="ECO:0000259" key="3">
    <source>
        <dbReference type="PROSITE" id="PS51000"/>
    </source>
</evidence>
<dbReference type="PROSITE" id="PS52050">
    <property type="entry name" value="WYL"/>
    <property type="match status" value="1"/>
</dbReference>
<gene>
    <name evidence="4" type="ORF">H6X83_10970</name>
</gene>
<name>A0A7G9WFI9_9FIRM</name>
<evidence type="ECO:0000256" key="1">
    <source>
        <dbReference type="ARBA" id="ARBA00023015"/>
    </source>
</evidence>
<protein>
    <submittedName>
        <fullName evidence="4">YafY family transcriptional regulator</fullName>
    </submittedName>
</protein>
<dbReference type="Proteomes" id="UP000516046">
    <property type="component" value="Chromosome"/>
</dbReference>
<dbReference type="Gene3D" id="1.10.10.10">
    <property type="entry name" value="Winged helix-like DNA-binding domain superfamily/Winged helix DNA-binding domain"/>
    <property type="match status" value="1"/>
</dbReference>
<dbReference type="InterPro" id="IPR057727">
    <property type="entry name" value="WCX_dom"/>
</dbReference>
<evidence type="ECO:0000256" key="2">
    <source>
        <dbReference type="ARBA" id="ARBA00023163"/>
    </source>
</evidence>
<dbReference type="InterPro" id="IPR013196">
    <property type="entry name" value="HTH_11"/>
</dbReference>
<accession>A0A7G9WFI9</accession>
<dbReference type="PANTHER" id="PTHR34580:SF1">
    <property type="entry name" value="PROTEIN PAFC"/>
    <property type="match status" value="1"/>
</dbReference>
<dbReference type="InterPro" id="IPR036388">
    <property type="entry name" value="WH-like_DNA-bd_sf"/>
</dbReference>
<dbReference type="InterPro" id="IPR028349">
    <property type="entry name" value="PafC-like"/>
</dbReference>
<dbReference type="GO" id="GO:0003700">
    <property type="term" value="F:DNA-binding transcription factor activity"/>
    <property type="evidence" value="ECO:0007669"/>
    <property type="project" value="InterPro"/>
</dbReference>
<feature type="domain" description="HTH deoR-type" evidence="3">
    <location>
        <begin position="2"/>
        <end position="60"/>
    </location>
</feature>
<dbReference type="InterPro" id="IPR001034">
    <property type="entry name" value="DeoR_HTH"/>
</dbReference>
<dbReference type="PIRSF" id="PIRSF016838">
    <property type="entry name" value="PafC"/>
    <property type="match status" value="1"/>
</dbReference>
<keyword evidence="2" id="KW-0804">Transcription</keyword>